<dbReference type="PROSITE" id="PS50987">
    <property type="entry name" value="HTH_ARSR_2"/>
    <property type="match status" value="1"/>
</dbReference>
<dbReference type="Gene3D" id="1.10.10.10">
    <property type="entry name" value="Winged helix-like DNA-binding domain superfamily/Winged helix DNA-binding domain"/>
    <property type="match status" value="1"/>
</dbReference>
<evidence type="ECO:0000313" key="2">
    <source>
        <dbReference type="EMBL" id="MBO0663179.1"/>
    </source>
</evidence>
<dbReference type="PANTHER" id="PTHR38600:SF2">
    <property type="entry name" value="SLL0088 PROTEIN"/>
    <property type="match status" value="1"/>
</dbReference>
<dbReference type="GO" id="GO:0003700">
    <property type="term" value="F:DNA-binding transcription factor activity"/>
    <property type="evidence" value="ECO:0007669"/>
    <property type="project" value="InterPro"/>
</dbReference>
<dbReference type="InterPro" id="IPR036388">
    <property type="entry name" value="WH-like_DNA-bd_sf"/>
</dbReference>
<dbReference type="InterPro" id="IPR036390">
    <property type="entry name" value="WH_DNA-bd_sf"/>
</dbReference>
<gene>
    <name evidence="2" type="ORF">J1C48_11375</name>
</gene>
<dbReference type="Pfam" id="PF12840">
    <property type="entry name" value="HTH_20"/>
    <property type="match status" value="1"/>
</dbReference>
<feature type="domain" description="HTH arsR-type" evidence="1">
    <location>
        <begin position="1"/>
        <end position="98"/>
    </location>
</feature>
<dbReference type="InterPro" id="IPR001845">
    <property type="entry name" value="HTH_ArsR_DNA-bd_dom"/>
</dbReference>
<dbReference type="PRINTS" id="PR00778">
    <property type="entry name" value="HTHARSR"/>
</dbReference>
<name>A0A939G190_9HYPH</name>
<proteinExistence type="predicted"/>
<dbReference type="AlphaFoldDB" id="A0A939G190"/>
<dbReference type="EMBL" id="JAFMPP010000008">
    <property type="protein sequence ID" value="MBO0663179.1"/>
    <property type="molecule type" value="Genomic_DNA"/>
</dbReference>
<dbReference type="SUPFAM" id="SSF46785">
    <property type="entry name" value="Winged helix' DNA-binding domain"/>
    <property type="match status" value="1"/>
</dbReference>
<accession>A0A939G190</accession>
<organism evidence="2 3">
    <name type="scientific">Jiella flava</name>
    <dbReference type="NCBI Taxonomy" id="2816857"/>
    <lineage>
        <taxon>Bacteria</taxon>
        <taxon>Pseudomonadati</taxon>
        <taxon>Pseudomonadota</taxon>
        <taxon>Alphaproteobacteria</taxon>
        <taxon>Hyphomicrobiales</taxon>
        <taxon>Aurantimonadaceae</taxon>
        <taxon>Jiella</taxon>
    </lineage>
</organism>
<dbReference type="PANTHER" id="PTHR38600">
    <property type="entry name" value="TRANSCRIPTIONAL REGULATORY PROTEIN"/>
    <property type="match status" value="1"/>
</dbReference>
<dbReference type="CDD" id="cd00090">
    <property type="entry name" value="HTH_ARSR"/>
    <property type="match status" value="1"/>
</dbReference>
<reference evidence="2" key="1">
    <citation type="submission" date="2021-03" db="EMBL/GenBank/DDBJ databases">
        <title>Whole genome sequence of Jiella sp. CQZ9-1.</title>
        <authorList>
            <person name="Tuo L."/>
        </authorList>
    </citation>
    <scope>NUCLEOTIDE SEQUENCE</scope>
    <source>
        <strain evidence="2">CQZ9-1</strain>
    </source>
</reference>
<evidence type="ECO:0000259" key="1">
    <source>
        <dbReference type="PROSITE" id="PS50987"/>
    </source>
</evidence>
<sequence length="113" mass="12832">MVERIDNELGDVLKALSDASRRRIMTLLVQEGAMTVGELAGRFDMSLAAVSKHIKVLEAAGLVSRRTEWREHVISARMEPLQVVDRWLSGLRSNWAMRLEILAKIMKENDNDD</sequence>
<dbReference type="InterPro" id="IPR011991">
    <property type="entry name" value="ArsR-like_HTH"/>
</dbReference>
<evidence type="ECO:0000313" key="3">
    <source>
        <dbReference type="Proteomes" id="UP000664122"/>
    </source>
</evidence>
<dbReference type="SMART" id="SM00418">
    <property type="entry name" value="HTH_ARSR"/>
    <property type="match status" value="1"/>
</dbReference>
<dbReference type="NCBIfam" id="NF033788">
    <property type="entry name" value="HTH_metalloreg"/>
    <property type="match status" value="1"/>
</dbReference>
<comment type="caution">
    <text evidence="2">The sequence shown here is derived from an EMBL/GenBank/DDBJ whole genome shotgun (WGS) entry which is preliminary data.</text>
</comment>
<keyword evidence="3" id="KW-1185">Reference proteome</keyword>
<protein>
    <submittedName>
        <fullName evidence="2">Helix-turn-helix transcriptional regulator</fullName>
    </submittedName>
</protein>
<dbReference type="Proteomes" id="UP000664122">
    <property type="component" value="Unassembled WGS sequence"/>
</dbReference>